<proteinExistence type="predicted"/>
<dbReference type="Pfam" id="PF01734">
    <property type="entry name" value="Patatin"/>
    <property type="match status" value="1"/>
</dbReference>
<dbReference type="AlphaFoldDB" id="A0AAD6CG29"/>
<dbReference type="PROSITE" id="PS00518">
    <property type="entry name" value="ZF_RING_1"/>
    <property type="match status" value="1"/>
</dbReference>
<reference evidence="7" key="2">
    <citation type="journal article" date="2023" name="IMA Fungus">
        <title>Comparative genomic study of the Penicillium genus elucidates a diverse pangenome and 15 lateral gene transfer events.</title>
        <authorList>
            <person name="Petersen C."/>
            <person name="Sorensen T."/>
            <person name="Nielsen M.R."/>
            <person name="Sondergaard T.E."/>
            <person name="Sorensen J.L."/>
            <person name="Fitzpatrick D.A."/>
            <person name="Frisvad J.C."/>
            <person name="Nielsen K.L."/>
        </authorList>
    </citation>
    <scope>NUCLEOTIDE SEQUENCE</scope>
    <source>
        <strain evidence="7">IBT 16125</strain>
    </source>
</reference>
<dbReference type="PANTHER" id="PTHR24185">
    <property type="entry name" value="CALCIUM-INDEPENDENT PHOSPHOLIPASE A2-GAMMA"/>
    <property type="match status" value="1"/>
</dbReference>
<name>A0AAD6CG29_9EURO</name>
<dbReference type="Gene3D" id="3.40.1090.10">
    <property type="entry name" value="Cytosolic phospholipase A2 catalytic domain"/>
    <property type="match status" value="1"/>
</dbReference>
<dbReference type="GO" id="GO:0047499">
    <property type="term" value="F:calcium-independent phospholipase A2 activity"/>
    <property type="evidence" value="ECO:0007669"/>
    <property type="project" value="TreeGrafter"/>
</dbReference>
<dbReference type="Proteomes" id="UP001213681">
    <property type="component" value="Unassembled WGS sequence"/>
</dbReference>
<organism evidence="7 8">
    <name type="scientific">Penicillium daleae</name>
    <dbReference type="NCBI Taxonomy" id="63821"/>
    <lineage>
        <taxon>Eukaryota</taxon>
        <taxon>Fungi</taxon>
        <taxon>Dikarya</taxon>
        <taxon>Ascomycota</taxon>
        <taxon>Pezizomycotina</taxon>
        <taxon>Eurotiomycetes</taxon>
        <taxon>Eurotiomycetidae</taxon>
        <taxon>Eurotiales</taxon>
        <taxon>Aspergillaceae</taxon>
        <taxon>Penicillium</taxon>
    </lineage>
</organism>
<dbReference type="InterPro" id="IPR016035">
    <property type="entry name" value="Acyl_Trfase/lysoPLipase"/>
</dbReference>
<evidence type="ECO:0000256" key="5">
    <source>
        <dbReference type="SAM" id="MobiDB-lite"/>
    </source>
</evidence>
<gene>
    <name evidence="7" type="ORF">N7458_002582</name>
</gene>
<keyword evidence="3" id="KW-0862">Zinc</keyword>
<evidence type="ECO:0000256" key="2">
    <source>
        <dbReference type="ARBA" id="ARBA00022771"/>
    </source>
</evidence>
<feature type="region of interest" description="Disordered" evidence="5">
    <location>
        <begin position="927"/>
        <end position="965"/>
    </location>
</feature>
<accession>A0AAD6CG29</accession>
<keyword evidence="2" id="KW-0863">Zinc-finger</keyword>
<protein>
    <recommendedName>
        <fullName evidence="6">PNPLA domain-containing protein</fullName>
    </recommendedName>
</protein>
<feature type="domain" description="PNPLA" evidence="6">
    <location>
        <begin position="487"/>
        <end position="630"/>
    </location>
</feature>
<dbReference type="SUPFAM" id="SSF52151">
    <property type="entry name" value="FabD/lysophospholipase-like"/>
    <property type="match status" value="1"/>
</dbReference>
<dbReference type="PANTHER" id="PTHR24185:SF8">
    <property type="entry name" value="PNPLA DOMAIN-CONTAINING PROTEIN"/>
    <property type="match status" value="1"/>
</dbReference>
<dbReference type="GeneID" id="81596208"/>
<reference evidence="7" key="1">
    <citation type="submission" date="2022-12" db="EMBL/GenBank/DDBJ databases">
        <authorList>
            <person name="Petersen C."/>
        </authorList>
    </citation>
    <scope>NUCLEOTIDE SEQUENCE</scope>
    <source>
        <strain evidence="7">IBT 16125</strain>
    </source>
</reference>
<comment type="caution">
    <text evidence="7">The sequence shown here is derived from an EMBL/GenBank/DDBJ whole genome shotgun (WGS) entry which is preliminary data.</text>
</comment>
<dbReference type="EMBL" id="JAPVEA010000002">
    <property type="protein sequence ID" value="KAJ5461030.1"/>
    <property type="molecule type" value="Genomic_DNA"/>
</dbReference>
<dbReference type="RefSeq" id="XP_056770072.1">
    <property type="nucleotide sequence ID" value="XM_056905965.1"/>
</dbReference>
<dbReference type="InterPro" id="IPR002641">
    <property type="entry name" value="PNPLA_dom"/>
</dbReference>
<evidence type="ECO:0000256" key="1">
    <source>
        <dbReference type="ARBA" id="ARBA00022723"/>
    </source>
</evidence>
<evidence type="ECO:0000313" key="7">
    <source>
        <dbReference type="EMBL" id="KAJ5461030.1"/>
    </source>
</evidence>
<dbReference type="GO" id="GO:0019369">
    <property type="term" value="P:arachidonate metabolic process"/>
    <property type="evidence" value="ECO:0007669"/>
    <property type="project" value="TreeGrafter"/>
</dbReference>
<dbReference type="GO" id="GO:0046486">
    <property type="term" value="P:glycerolipid metabolic process"/>
    <property type="evidence" value="ECO:0007669"/>
    <property type="project" value="UniProtKB-ARBA"/>
</dbReference>
<feature type="compositionally biased region" description="Basic and acidic residues" evidence="5">
    <location>
        <begin position="947"/>
        <end position="959"/>
    </location>
</feature>
<keyword evidence="1" id="KW-0479">Metal-binding</keyword>
<dbReference type="GO" id="GO:0016020">
    <property type="term" value="C:membrane"/>
    <property type="evidence" value="ECO:0007669"/>
    <property type="project" value="TreeGrafter"/>
</dbReference>
<keyword evidence="4" id="KW-0443">Lipid metabolism</keyword>
<sequence length="965" mass="108208">MQNTINIGWLDVGVREDSSLAVLDHGRLPRVVDQLPDPGNQYPSLCVFLGGKTKDHALQRLYTQNNIKRHISEAQIKLRYDVASLESRQPVLLADGDITQAGHFRPTLKLAAGMGQPVSWDNYSARSLLQVLWSRLIFLFADVVCIFIDDISSMRMVIKFLVDCLELGSASSLPQSLSPRVVFIYRTEVTDNEIDRPCSSLFYEDLQENGYKDLSGLFSRISFIGLHKSGLSETANYLRIKAFITEEVTGISFLRQVHHFRPNAMHFRALFQSAFHHTLNDPWNSFDMVKATRRDRPVSPCAESNLVHYLEIAHRARLSPHELAPSIASALFMDHYVPEMFATNPRDVFETLYRHLVRQAYGRAQRSWSGLCPEEQTDLIDRHFSERFKLFSCDSTTAADLRKKQLESESGRLGCLRSNLICLFCILHTPQHVLDCGHTLCDRCAQVYGEPVAGLEYRFTVKGCLCCLYQKPLIVDVLPPTMSPTVLALDGGGVRGVIPLEFLLLVQEHLRPCTLQDLVDLAIGTSSGGLIALGLFAMSWDVTECSERFNTLARQIFRKRRSVLPLLLLQVSGYKSLLGEVAKWIQWLLHDSCYDSQIFDTALKGAFGENRYLFGATRERPPGQRRSGLKVGVITTSISRDTSTFVIGNFNWAGHNSRSFGIGSFQDGGLKHNFSGEIASQVSNQIWPLSMGSIRMVSMGTGKAPPDEQIPHFRHIFRDGFLRRGFDAWMSTMDTDTDWKNWRGRLSESVRGDCHRLDVSLGNAPQTIDAVGAMNDYRDLVLLQPGSARIARDAATTLLISRFFLLVGSLPEQTSVPFWCPGSVRCKGPAREIILALEDLYPEGLSYVSDSGLIDGFGGLDSLCPSCGCYNHPISFLTRHLDYTINIYIQSRTKKKWRISGFPESVATFASRQGLHSSFGHGDHNYPSRKPCQSCDVSKGATRGKRRMVESCDSRETGSRKRTQA</sequence>
<evidence type="ECO:0000313" key="8">
    <source>
        <dbReference type="Proteomes" id="UP001213681"/>
    </source>
</evidence>
<dbReference type="GO" id="GO:0008270">
    <property type="term" value="F:zinc ion binding"/>
    <property type="evidence" value="ECO:0007669"/>
    <property type="project" value="UniProtKB-KW"/>
</dbReference>
<evidence type="ECO:0000256" key="3">
    <source>
        <dbReference type="ARBA" id="ARBA00022833"/>
    </source>
</evidence>
<evidence type="ECO:0000256" key="4">
    <source>
        <dbReference type="ARBA" id="ARBA00023098"/>
    </source>
</evidence>
<dbReference type="InterPro" id="IPR017907">
    <property type="entry name" value="Znf_RING_CS"/>
</dbReference>
<dbReference type="CDD" id="cd07199">
    <property type="entry name" value="Pat17_PNPLA8_PNPLA9_like"/>
    <property type="match status" value="1"/>
</dbReference>
<evidence type="ECO:0000259" key="6">
    <source>
        <dbReference type="Pfam" id="PF01734"/>
    </source>
</evidence>
<keyword evidence="8" id="KW-1185">Reference proteome</keyword>